<evidence type="ECO:0000313" key="2">
    <source>
        <dbReference type="Proteomes" id="UP000191988"/>
    </source>
</evidence>
<dbReference type="Proteomes" id="UP000191988">
    <property type="component" value="Unassembled WGS sequence"/>
</dbReference>
<protein>
    <submittedName>
        <fullName evidence="1">Uncharacterized protein</fullName>
    </submittedName>
</protein>
<evidence type="ECO:0000313" key="1">
    <source>
        <dbReference type="EMBL" id="CUX63408.1"/>
    </source>
</evidence>
<proteinExistence type="predicted"/>
<dbReference type="AlphaFoldDB" id="A0A1S7S6K7"/>
<keyword evidence="2" id="KW-1185">Reference proteome</keyword>
<gene>
    <name evidence="1" type="ORF">AGR3A_Lc80011</name>
</gene>
<name>A0A1S7S6K7_9HYPH</name>
<sequence>MQKFTFEKLVKSEKLRNEFFDHYDWLIRIAKEKGFIDAALALAKAKKRVQDELNLIIYY</sequence>
<dbReference type="EMBL" id="FBWK01000063">
    <property type="protein sequence ID" value="CUX63408.1"/>
    <property type="molecule type" value="Genomic_DNA"/>
</dbReference>
<accession>A0A1S7S6K7</accession>
<organism evidence="1 2">
    <name type="scientific">Agrobacterium tomkonis CFBP 6623</name>
    <dbReference type="NCBI Taxonomy" id="1183432"/>
    <lineage>
        <taxon>Bacteria</taxon>
        <taxon>Pseudomonadati</taxon>
        <taxon>Pseudomonadota</taxon>
        <taxon>Alphaproteobacteria</taxon>
        <taxon>Hyphomicrobiales</taxon>
        <taxon>Rhizobiaceae</taxon>
        <taxon>Rhizobium/Agrobacterium group</taxon>
        <taxon>Agrobacterium</taxon>
        <taxon>Agrobacterium tumefaciens complex</taxon>
    </lineage>
</organism>
<reference evidence="2" key="1">
    <citation type="submission" date="2016-01" db="EMBL/GenBank/DDBJ databases">
        <authorList>
            <person name="Regsiter A."/>
            <person name="william w."/>
        </authorList>
    </citation>
    <scope>NUCLEOTIDE SEQUENCE [LARGE SCALE GENOMIC DNA]</scope>
    <source>
        <strain evidence="2">CFBP 6623</strain>
    </source>
</reference>